<protein>
    <recommendedName>
        <fullName evidence="2">F-box domain-containing protein</fullName>
    </recommendedName>
</protein>
<dbReference type="PANTHER" id="PTHR24111:SF0">
    <property type="entry name" value="LEUCINE-RICH REPEAT-CONTAINING PROTEIN"/>
    <property type="match status" value="1"/>
</dbReference>
<dbReference type="PROSITE" id="PS50181">
    <property type="entry name" value="FBOX"/>
    <property type="match status" value="1"/>
</dbReference>
<dbReference type="AlphaFoldDB" id="A0A816PQ01"/>
<dbReference type="InterPro" id="IPR032675">
    <property type="entry name" value="LRR_dom_sf"/>
</dbReference>
<dbReference type="InterPro" id="IPR001810">
    <property type="entry name" value="F-box_dom"/>
</dbReference>
<dbReference type="Proteomes" id="UP000663887">
    <property type="component" value="Unassembled WGS sequence"/>
</dbReference>
<dbReference type="SMART" id="SM00368">
    <property type="entry name" value="LRR_RI"/>
    <property type="match status" value="13"/>
</dbReference>
<dbReference type="EMBL" id="CAJNRG010002816">
    <property type="protein sequence ID" value="CAF2051510.1"/>
    <property type="molecule type" value="Genomic_DNA"/>
</dbReference>
<feature type="domain" description="F-box" evidence="2">
    <location>
        <begin position="3"/>
        <end position="51"/>
    </location>
</feature>
<dbReference type="CDD" id="cd09917">
    <property type="entry name" value="F-box_SF"/>
    <property type="match status" value="1"/>
</dbReference>
<sequence>MTNVSLLDLPVEILHFILDHLDTPTIFRSLRSASRQLHAIVNAFDRFELDLSSVAKCHLEFISDLIRTENITSLIFSFANNEEAVNADLVLSIFSTRQFTRLRSLTLLEINKVELLDLLLQHVNLMSLVSFSVQLHNVYGTVTLPLLSTVIAQSKMRKLCLIGFNYMKTVLSWPTHCALQQLKIGCCTFQEYNFILEHCPLLKTFEMQNCTMYHINNSTHVTSSAGAYFSGLASLTMNNCYLSFGELDFLLSLTPSLIHFKLINVGWNSNSLFDGFRWEEFIQKRLPFLNKFDFCFRSTFRNYSEFHSLHSIINSYRTPFWLERKHWYVTCDYTISASSSQVILYTKPVNIDNCQILIRCQALSTDDICYFTKYQSNEKDQNNEKEAFIELNLENSNKGSYDIPYLACALKHNTTIAALDLSRNYIGSEGILHFADVLRNNIPLTTLNLEKNQIGYEGMQYLADALCTNTVIAIIFSSNSYIIHFFLWALTTLSIGGNCIGPEGVQHLADALQNNKTLTKLHIGGNHIELQGIQRLTNALEKNTTLTILDLQDNQIGDEGIEYFCNSLKNTLTLTSLDLSSNQIEAPGARYMADLLENNSILATLSLRDNELRSRGIEYLAYALKTNITLTALNLRFNYIDDDGIESLADTLRANKTLTTLNLSNNQITCVGARYLADALQKNIAVTILDLARNQIGMMGAKHLTNMLQTNSTLMMLNLWGNRIKDKGAGYLASALETNKTLTALDIGSNHIGDDGAEYLAHALQTNRTLSTLNLQHNSVTTSLIQRINELIKNNLSDDS</sequence>
<dbReference type="Gene3D" id="3.80.10.10">
    <property type="entry name" value="Ribonuclease Inhibitor"/>
    <property type="match status" value="4"/>
</dbReference>
<dbReference type="InterPro" id="IPR001611">
    <property type="entry name" value="Leu-rich_rpt"/>
</dbReference>
<proteinExistence type="predicted"/>
<comment type="caution">
    <text evidence="3">The sequence shown here is derived from an EMBL/GenBank/DDBJ whole genome shotgun (WGS) entry which is preliminary data.</text>
</comment>
<organism evidence="3 4">
    <name type="scientific">Rotaria magnacalcarata</name>
    <dbReference type="NCBI Taxonomy" id="392030"/>
    <lineage>
        <taxon>Eukaryota</taxon>
        <taxon>Metazoa</taxon>
        <taxon>Spiralia</taxon>
        <taxon>Gnathifera</taxon>
        <taxon>Rotifera</taxon>
        <taxon>Eurotatoria</taxon>
        <taxon>Bdelloidea</taxon>
        <taxon>Philodinida</taxon>
        <taxon>Philodinidae</taxon>
        <taxon>Rotaria</taxon>
    </lineage>
</organism>
<keyword evidence="1" id="KW-0677">Repeat</keyword>
<dbReference type="Pfam" id="PF00646">
    <property type="entry name" value="F-box"/>
    <property type="match status" value="1"/>
</dbReference>
<evidence type="ECO:0000313" key="4">
    <source>
        <dbReference type="Proteomes" id="UP000663887"/>
    </source>
</evidence>
<evidence type="ECO:0000259" key="2">
    <source>
        <dbReference type="PROSITE" id="PS50181"/>
    </source>
</evidence>
<dbReference type="PANTHER" id="PTHR24111">
    <property type="entry name" value="LEUCINE-RICH REPEAT-CONTAINING PROTEIN 34"/>
    <property type="match status" value="1"/>
</dbReference>
<evidence type="ECO:0000313" key="3">
    <source>
        <dbReference type="EMBL" id="CAF2051510.1"/>
    </source>
</evidence>
<dbReference type="SUPFAM" id="SSF52047">
    <property type="entry name" value="RNI-like"/>
    <property type="match status" value="2"/>
</dbReference>
<accession>A0A816PQ01</accession>
<name>A0A816PQ01_9BILA</name>
<dbReference type="Pfam" id="PF13516">
    <property type="entry name" value="LRR_6"/>
    <property type="match status" value="10"/>
</dbReference>
<gene>
    <name evidence="3" type="ORF">XDN619_LOCUS8607</name>
</gene>
<reference evidence="3" key="1">
    <citation type="submission" date="2021-02" db="EMBL/GenBank/DDBJ databases">
        <authorList>
            <person name="Nowell W R."/>
        </authorList>
    </citation>
    <scope>NUCLEOTIDE SEQUENCE</scope>
</reference>
<dbReference type="InterPro" id="IPR052201">
    <property type="entry name" value="LRR-containing_regulator"/>
</dbReference>
<evidence type="ECO:0000256" key="1">
    <source>
        <dbReference type="ARBA" id="ARBA00022737"/>
    </source>
</evidence>